<dbReference type="AlphaFoldDB" id="A0A7C8MMV1"/>
<sequence length="158" mass="18743">MIQSLSMYLVLTTNSKTSFTTCSRQATFATLELNLYHATSRLDPSLSNMPDPSWPFEEFNGQTIRWTHKNPIRPRKWKKALARMKVLATNQDFSEYTCFKIIEYFHKSPSDRRIHLTVQLQTREREANNTYLVTHVYKVDDKSYEEVSYKKFSKVCHY</sequence>
<comment type="caution">
    <text evidence="1">The sequence shown here is derived from an EMBL/GenBank/DDBJ whole genome shotgun (WGS) entry which is preliminary data.</text>
</comment>
<proteinExistence type="predicted"/>
<name>A0A7C8MMV1_9PLEO</name>
<dbReference type="EMBL" id="JAADJZ010000008">
    <property type="protein sequence ID" value="KAF2873064.1"/>
    <property type="molecule type" value="Genomic_DNA"/>
</dbReference>
<reference evidence="1 2" key="1">
    <citation type="submission" date="2020-01" db="EMBL/GenBank/DDBJ databases">
        <authorList>
            <consortium name="DOE Joint Genome Institute"/>
            <person name="Haridas S."/>
            <person name="Albert R."/>
            <person name="Binder M."/>
            <person name="Bloem J."/>
            <person name="Labutti K."/>
            <person name="Salamov A."/>
            <person name="Andreopoulos B."/>
            <person name="Baker S.E."/>
            <person name="Barry K."/>
            <person name="Bills G."/>
            <person name="Bluhm B.H."/>
            <person name="Cannon C."/>
            <person name="Castanera R."/>
            <person name="Culley D.E."/>
            <person name="Daum C."/>
            <person name="Ezra D."/>
            <person name="Gonzalez J.B."/>
            <person name="Henrissat B."/>
            <person name="Kuo A."/>
            <person name="Liang C."/>
            <person name="Lipzen A."/>
            <person name="Lutzoni F."/>
            <person name="Magnuson J."/>
            <person name="Mondo S."/>
            <person name="Nolan M."/>
            <person name="Ohm R."/>
            <person name="Pangilinan J."/>
            <person name="Park H.-J.H."/>
            <person name="Ramirez L."/>
            <person name="Alfaro M."/>
            <person name="Sun H."/>
            <person name="Tritt A."/>
            <person name="Yoshinaga Y."/>
            <person name="Zwiers L.-H.L."/>
            <person name="Turgeon B.G."/>
            <person name="Goodwin S.B."/>
            <person name="Spatafora J.W."/>
            <person name="Crous P.W."/>
            <person name="Grigoriev I.V."/>
        </authorList>
    </citation>
    <scope>NUCLEOTIDE SEQUENCE [LARGE SCALE GENOMIC DNA]</scope>
    <source>
        <strain evidence="1 2">CBS 611.86</strain>
    </source>
</reference>
<evidence type="ECO:0000313" key="1">
    <source>
        <dbReference type="EMBL" id="KAF2873064.1"/>
    </source>
</evidence>
<keyword evidence="2" id="KW-1185">Reference proteome</keyword>
<protein>
    <submittedName>
        <fullName evidence="1">Uncharacterized protein</fullName>
    </submittedName>
</protein>
<dbReference type="Proteomes" id="UP000481861">
    <property type="component" value="Unassembled WGS sequence"/>
</dbReference>
<accession>A0A7C8MMV1</accession>
<evidence type="ECO:0000313" key="2">
    <source>
        <dbReference type="Proteomes" id="UP000481861"/>
    </source>
</evidence>
<gene>
    <name evidence="1" type="ORF">BDV95DRAFT_593442</name>
</gene>
<organism evidence="1 2">
    <name type="scientific">Massariosphaeria phaeospora</name>
    <dbReference type="NCBI Taxonomy" id="100035"/>
    <lineage>
        <taxon>Eukaryota</taxon>
        <taxon>Fungi</taxon>
        <taxon>Dikarya</taxon>
        <taxon>Ascomycota</taxon>
        <taxon>Pezizomycotina</taxon>
        <taxon>Dothideomycetes</taxon>
        <taxon>Pleosporomycetidae</taxon>
        <taxon>Pleosporales</taxon>
        <taxon>Pleosporales incertae sedis</taxon>
        <taxon>Massariosphaeria</taxon>
    </lineage>
</organism>